<feature type="compositionally biased region" description="Basic and acidic residues" evidence="1">
    <location>
        <begin position="366"/>
        <end position="377"/>
    </location>
</feature>
<evidence type="ECO:0000313" key="2">
    <source>
        <dbReference type="EMBL" id="THH14021.1"/>
    </source>
</evidence>
<proteinExistence type="predicted"/>
<feature type="compositionally biased region" description="Basic and acidic residues" evidence="1">
    <location>
        <begin position="526"/>
        <end position="541"/>
    </location>
</feature>
<feature type="region of interest" description="Disordered" evidence="1">
    <location>
        <begin position="519"/>
        <end position="541"/>
    </location>
</feature>
<keyword evidence="3" id="KW-1185">Reference proteome</keyword>
<feature type="compositionally biased region" description="Basic and acidic residues" evidence="1">
    <location>
        <begin position="213"/>
        <end position="223"/>
    </location>
</feature>
<feature type="region of interest" description="Disordered" evidence="1">
    <location>
        <begin position="120"/>
        <end position="142"/>
    </location>
</feature>
<evidence type="ECO:0000313" key="3">
    <source>
        <dbReference type="Proteomes" id="UP000310158"/>
    </source>
</evidence>
<name>A0A4S4LR60_9AGAM</name>
<feature type="compositionally biased region" description="Basic and acidic residues" evidence="1">
    <location>
        <begin position="401"/>
        <end position="427"/>
    </location>
</feature>
<feature type="region of interest" description="Disordered" evidence="1">
    <location>
        <begin position="1"/>
        <end position="35"/>
    </location>
</feature>
<feature type="region of interest" description="Disordered" evidence="1">
    <location>
        <begin position="178"/>
        <end position="299"/>
    </location>
</feature>
<dbReference type="OrthoDB" id="5348546at2759"/>
<feature type="compositionally biased region" description="Basic and acidic residues" evidence="1">
    <location>
        <begin position="272"/>
        <end position="295"/>
    </location>
</feature>
<evidence type="ECO:0000256" key="1">
    <source>
        <dbReference type="SAM" id="MobiDB-lite"/>
    </source>
</evidence>
<sequence length="718" mass="78516">MASSPIALPLKYRRKSLSSSPCPPSPSPSPSASPVLPAFSYPSTSYYSYSSFKHAEHWTPSDDELEPPLTSDDALTAPSSDSRAASLVPPDEDTYVDIVSSSPVRDTHFLLSAERSLYARRQSSTAVERKHEVKTSRMHEPDDARDVAAALLALHAHPRLASSLSLSPISPHPFSAPPLSSRIFSRPRSPEMPGQRAVSPTHASEALRAPIDIPRRDNEKEGLAESVEGDNDCDDEARQRPGCSTLGHDDDRGCSPLPPSSPITEADDLPQEEDKVSDDNVSDKNEHSGAERITEHVSGAFAHKRIPSPLHISITHITSVSSAHLSSPLSSPPSSPMLMVRAPPIATIHSQAFAQKRKASPVDEDVQQKKPRLDNHLSKAKGPGRIVSTISADNTKVSQDADKLVEVARRDKKKEQRDRSGSEAPARERKRKGKVDTEGNAMRDSLTDVESKPKKKRPDRTSPLPASDCKPQTELESSHKSKLANKTKPGRDRNQNHSHRSNYSASHAGAIIVHAGEMSARASTSTKERDQRQKGCENADAEAPHGELLGLLIESLALARASSLPATALWREVHAAYPAAFAKGTRDTSACVSKDKGKRRKEFDVDEDEDGEGMAAVTEVLEWGIQRGVFGRVESSGESLPSSFFYLPAGDPDPERAALFESLAPRPAKRAETMKYKQYYWRPVTVSREREGGGRRTRGAKNEDPVEKGRVWDVDWEE</sequence>
<feature type="region of interest" description="Disordered" evidence="1">
    <location>
        <begin position="57"/>
        <end position="92"/>
    </location>
</feature>
<feature type="region of interest" description="Disordered" evidence="1">
    <location>
        <begin position="357"/>
        <end position="385"/>
    </location>
</feature>
<feature type="region of interest" description="Disordered" evidence="1">
    <location>
        <begin position="401"/>
        <end position="504"/>
    </location>
</feature>
<feature type="region of interest" description="Disordered" evidence="1">
    <location>
        <begin position="688"/>
        <end position="718"/>
    </location>
</feature>
<protein>
    <submittedName>
        <fullName evidence="2">Uncharacterized protein</fullName>
    </submittedName>
</protein>
<accession>A0A4S4LR60</accession>
<reference evidence="2 3" key="1">
    <citation type="submission" date="2019-02" db="EMBL/GenBank/DDBJ databases">
        <title>Genome sequencing of the rare red list fungi Bondarzewia mesenterica.</title>
        <authorList>
            <person name="Buettner E."/>
            <person name="Kellner H."/>
        </authorList>
    </citation>
    <scope>NUCLEOTIDE SEQUENCE [LARGE SCALE GENOMIC DNA]</scope>
    <source>
        <strain evidence="2 3">DSM 108281</strain>
    </source>
</reference>
<organism evidence="2 3">
    <name type="scientific">Bondarzewia mesenterica</name>
    <dbReference type="NCBI Taxonomy" id="1095465"/>
    <lineage>
        <taxon>Eukaryota</taxon>
        <taxon>Fungi</taxon>
        <taxon>Dikarya</taxon>
        <taxon>Basidiomycota</taxon>
        <taxon>Agaricomycotina</taxon>
        <taxon>Agaricomycetes</taxon>
        <taxon>Russulales</taxon>
        <taxon>Bondarzewiaceae</taxon>
        <taxon>Bondarzewia</taxon>
    </lineage>
</organism>
<feature type="compositionally biased region" description="Basic and acidic residues" evidence="1">
    <location>
        <begin position="127"/>
        <end position="142"/>
    </location>
</feature>
<dbReference type="Proteomes" id="UP000310158">
    <property type="component" value="Unassembled WGS sequence"/>
</dbReference>
<dbReference type="AlphaFoldDB" id="A0A4S4LR60"/>
<dbReference type="EMBL" id="SGPL01000308">
    <property type="protein sequence ID" value="THH14021.1"/>
    <property type="molecule type" value="Genomic_DNA"/>
</dbReference>
<gene>
    <name evidence="2" type="ORF">EW146_g6261</name>
</gene>
<comment type="caution">
    <text evidence="2">The sequence shown here is derived from an EMBL/GenBank/DDBJ whole genome shotgun (WGS) entry which is preliminary data.</text>
</comment>
<feature type="compositionally biased region" description="Pro residues" evidence="1">
    <location>
        <begin position="21"/>
        <end position="31"/>
    </location>
</feature>
<feature type="region of interest" description="Disordered" evidence="1">
    <location>
        <begin position="588"/>
        <end position="607"/>
    </location>
</feature>